<reference evidence="2 3" key="1">
    <citation type="submission" date="2019-07" db="EMBL/GenBank/DDBJ databases">
        <title>Quadrisphaera sp. strain DD2A genome sequencing and assembly.</title>
        <authorList>
            <person name="Kim I."/>
        </authorList>
    </citation>
    <scope>NUCLEOTIDE SEQUENCE [LARGE SCALE GENOMIC DNA]</scope>
    <source>
        <strain evidence="2 3">DD2A</strain>
    </source>
</reference>
<sequence>MSARRVVLLTPNFENNSLGRTYCLWLLARHLGWRTEVLGVRGERVWSPLQGTAFADDCVLPDPGTSEALRERAVAERAHGADLLLAVKSLPTSFGVGLRLAERSGTPLLLDVDDPDVEVRTTWQPPVDRLKALVRHPRRYRDLLRLRRAAADVPVMVSNPVLQEMYGGVLVPHVRDVPDQPPPPGAGGPRPVVRFVGSPRGHKGVEQLREAIAPLGTEGYRLEVTGTAPADAAAWESWLGTTTLAEGASLVATADVIALPSLARSWSGAQLPVKLVDAMAVGRPVVASDLPVLRWAVGDTGVLVPPADVVALRGALRDLADPDLRAELGRAAHLRAQQLFSLPAVAPAFAEQVQRALGSSAPPPPPGTPPTPASAGAPS</sequence>
<dbReference type="AlphaFoldDB" id="A0A5C8ZGN0"/>
<evidence type="ECO:0000313" key="3">
    <source>
        <dbReference type="Proteomes" id="UP000321234"/>
    </source>
</evidence>
<dbReference type="GO" id="GO:0016757">
    <property type="term" value="F:glycosyltransferase activity"/>
    <property type="evidence" value="ECO:0007669"/>
    <property type="project" value="TreeGrafter"/>
</dbReference>
<keyword evidence="2" id="KW-0808">Transferase</keyword>
<proteinExistence type="predicted"/>
<dbReference type="OrthoDB" id="9790710at2"/>
<dbReference type="Gene3D" id="3.40.50.2000">
    <property type="entry name" value="Glycogen Phosphorylase B"/>
    <property type="match status" value="2"/>
</dbReference>
<feature type="compositionally biased region" description="Pro residues" evidence="1">
    <location>
        <begin position="361"/>
        <end position="372"/>
    </location>
</feature>
<evidence type="ECO:0000256" key="1">
    <source>
        <dbReference type="SAM" id="MobiDB-lite"/>
    </source>
</evidence>
<evidence type="ECO:0000313" key="2">
    <source>
        <dbReference type="EMBL" id="TXR56378.1"/>
    </source>
</evidence>
<comment type="caution">
    <text evidence="2">The sequence shown here is derived from an EMBL/GenBank/DDBJ whole genome shotgun (WGS) entry which is preliminary data.</text>
</comment>
<dbReference type="Proteomes" id="UP000321234">
    <property type="component" value="Unassembled WGS sequence"/>
</dbReference>
<organism evidence="2 3">
    <name type="scientific">Quadrisphaera setariae</name>
    <dbReference type="NCBI Taxonomy" id="2593304"/>
    <lineage>
        <taxon>Bacteria</taxon>
        <taxon>Bacillati</taxon>
        <taxon>Actinomycetota</taxon>
        <taxon>Actinomycetes</taxon>
        <taxon>Kineosporiales</taxon>
        <taxon>Kineosporiaceae</taxon>
        <taxon>Quadrisphaera</taxon>
    </lineage>
</organism>
<feature type="region of interest" description="Disordered" evidence="1">
    <location>
        <begin position="353"/>
        <end position="379"/>
    </location>
</feature>
<dbReference type="SUPFAM" id="SSF53756">
    <property type="entry name" value="UDP-Glycosyltransferase/glycogen phosphorylase"/>
    <property type="match status" value="1"/>
</dbReference>
<accession>A0A5C8ZGN0</accession>
<dbReference type="EMBL" id="VKAC01000005">
    <property type="protein sequence ID" value="TXR56378.1"/>
    <property type="molecule type" value="Genomic_DNA"/>
</dbReference>
<dbReference type="RefSeq" id="WP_147926171.1">
    <property type="nucleotide sequence ID" value="NZ_VKAC01000005.1"/>
</dbReference>
<keyword evidence="3" id="KW-1185">Reference proteome</keyword>
<dbReference type="PANTHER" id="PTHR12526:SF636">
    <property type="entry name" value="BLL3647 PROTEIN"/>
    <property type="match status" value="1"/>
</dbReference>
<name>A0A5C8ZGN0_9ACTN</name>
<dbReference type="Pfam" id="PF13692">
    <property type="entry name" value="Glyco_trans_1_4"/>
    <property type="match status" value="1"/>
</dbReference>
<gene>
    <name evidence="2" type="ORF">FMM08_09760</name>
</gene>
<dbReference type="PANTHER" id="PTHR12526">
    <property type="entry name" value="GLYCOSYLTRANSFERASE"/>
    <property type="match status" value="1"/>
</dbReference>
<dbReference type="CDD" id="cd03801">
    <property type="entry name" value="GT4_PimA-like"/>
    <property type="match status" value="1"/>
</dbReference>
<protein>
    <submittedName>
        <fullName evidence="2">Glycosyltransferase family 4 protein</fullName>
    </submittedName>
</protein>